<organism evidence="1 2">
    <name type="scientific">Macroventuria anomochaeta</name>
    <dbReference type="NCBI Taxonomy" id="301207"/>
    <lineage>
        <taxon>Eukaryota</taxon>
        <taxon>Fungi</taxon>
        <taxon>Dikarya</taxon>
        <taxon>Ascomycota</taxon>
        <taxon>Pezizomycotina</taxon>
        <taxon>Dothideomycetes</taxon>
        <taxon>Pleosporomycetidae</taxon>
        <taxon>Pleosporales</taxon>
        <taxon>Pleosporineae</taxon>
        <taxon>Didymellaceae</taxon>
        <taxon>Macroventuria</taxon>
    </lineage>
</organism>
<keyword evidence="2" id="KW-1185">Reference proteome</keyword>
<dbReference type="EMBL" id="MU006720">
    <property type="protein sequence ID" value="KAF2626529.1"/>
    <property type="molecule type" value="Genomic_DNA"/>
</dbReference>
<comment type="caution">
    <text evidence="1">The sequence shown here is derived from an EMBL/GenBank/DDBJ whole genome shotgun (WGS) entry which is preliminary data.</text>
</comment>
<proteinExistence type="predicted"/>
<evidence type="ECO:0000313" key="2">
    <source>
        <dbReference type="Proteomes" id="UP000799754"/>
    </source>
</evidence>
<reference evidence="1" key="1">
    <citation type="journal article" date="2020" name="Stud. Mycol.">
        <title>101 Dothideomycetes genomes: a test case for predicting lifestyles and emergence of pathogens.</title>
        <authorList>
            <person name="Haridas S."/>
            <person name="Albert R."/>
            <person name="Binder M."/>
            <person name="Bloem J."/>
            <person name="Labutti K."/>
            <person name="Salamov A."/>
            <person name="Andreopoulos B."/>
            <person name="Baker S."/>
            <person name="Barry K."/>
            <person name="Bills G."/>
            <person name="Bluhm B."/>
            <person name="Cannon C."/>
            <person name="Castanera R."/>
            <person name="Culley D."/>
            <person name="Daum C."/>
            <person name="Ezra D."/>
            <person name="Gonzalez J."/>
            <person name="Henrissat B."/>
            <person name="Kuo A."/>
            <person name="Liang C."/>
            <person name="Lipzen A."/>
            <person name="Lutzoni F."/>
            <person name="Magnuson J."/>
            <person name="Mondo S."/>
            <person name="Nolan M."/>
            <person name="Ohm R."/>
            <person name="Pangilinan J."/>
            <person name="Park H.-J."/>
            <person name="Ramirez L."/>
            <person name="Alfaro M."/>
            <person name="Sun H."/>
            <person name="Tritt A."/>
            <person name="Yoshinaga Y."/>
            <person name="Zwiers L.-H."/>
            <person name="Turgeon B."/>
            <person name="Goodwin S."/>
            <person name="Spatafora J."/>
            <person name="Crous P."/>
            <person name="Grigoriev I."/>
        </authorList>
    </citation>
    <scope>NUCLEOTIDE SEQUENCE</scope>
    <source>
        <strain evidence="1">CBS 525.71</strain>
    </source>
</reference>
<gene>
    <name evidence="1" type="ORF">BU25DRAFT_89530</name>
</gene>
<evidence type="ECO:0000313" key="1">
    <source>
        <dbReference type="EMBL" id="KAF2626529.1"/>
    </source>
</evidence>
<protein>
    <submittedName>
        <fullName evidence="1">Enolase 2-phosphoglycerate dehydratase</fullName>
    </submittedName>
</protein>
<sequence length="383" mass="41059">MSAPELKITRIDVFTVNLPYSGGTYHLSGGRTYTHFDATIVRITAQSTSRSSPPNTSTIEGWGESTPFGTTYAPSHALGVRAAIATIAPELIGLDPRRVDRINDAMDSALAGHLDAKTALDVACWDIFGKSVGLPVCELLGGRTNVPLPMISSLGVCAPEEMRAQVQKYRDEGYLGHSIKIGTNPVNDAAIITAALADKQESEFFLVDANCGLTPEHALRMLRLLPSGLDFVLESPCATWRETMSLRRRTDVPIIFDELATDEASLARMISDDAVEGIGLKISKAGGLTRARKQRDICIAAGYTVSVQDTTGSDISFAAIVHLAQTVPEKNLRCILNSRGMVTLQTADTGFEVDGKGVKAGKEPGLGIKVRVDVLREPVASYT</sequence>
<dbReference type="Proteomes" id="UP000799754">
    <property type="component" value="Unassembled WGS sequence"/>
</dbReference>
<accession>A0ACB6S009</accession>
<name>A0ACB6S009_9PLEO</name>